<keyword evidence="5 7" id="KW-0862">Zinc</keyword>
<reference evidence="10 11" key="1">
    <citation type="journal article" date="2019" name="Mol. Biol. Evol.">
        <title>Blast fungal genomes show frequent chromosomal changes, gene gains and losses, and effector gene turnover.</title>
        <authorList>
            <person name="Gomez Luciano L.B."/>
            <person name="Jason Tsai I."/>
            <person name="Chuma I."/>
            <person name="Tosa Y."/>
            <person name="Chen Y.H."/>
            <person name="Li J.Y."/>
            <person name="Li M.Y."/>
            <person name="Jade Lu M.Y."/>
            <person name="Nakayashiki H."/>
            <person name="Li W.H."/>
        </authorList>
    </citation>
    <scope>NUCLEOTIDE SEQUENCE [LARGE SCALE GENOMIC DNA]</scope>
    <source>
        <strain evidence="10 11">NI907</strain>
    </source>
</reference>
<evidence type="ECO:0000256" key="5">
    <source>
        <dbReference type="ARBA" id="ARBA00022833"/>
    </source>
</evidence>
<name>A0A6P8B3M7_PYRGI</name>
<evidence type="ECO:0000256" key="4">
    <source>
        <dbReference type="ARBA" id="ARBA00022723"/>
    </source>
</evidence>
<dbReference type="InterPro" id="IPR003000">
    <property type="entry name" value="Sirtuin"/>
</dbReference>
<feature type="region of interest" description="Disordered" evidence="8">
    <location>
        <begin position="363"/>
        <end position="411"/>
    </location>
</feature>
<evidence type="ECO:0000313" key="11">
    <source>
        <dbReference type="RefSeq" id="XP_030981836.1"/>
    </source>
</evidence>
<feature type="binding site" evidence="7">
    <location>
        <position position="335"/>
    </location>
    <ligand>
        <name>Zn(2+)</name>
        <dbReference type="ChEBI" id="CHEBI:29105"/>
    </ligand>
</feature>
<evidence type="ECO:0000256" key="2">
    <source>
        <dbReference type="ARBA" id="ARBA00006924"/>
    </source>
</evidence>
<dbReference type="InterPro" id="IPR029035">
    <property type="entry name" value="DHS-like_NAD/FAD-binding_dom"/>
</dbReference>
<dbReference type="PANTHER" id="PTHR11085">
    <property type="entry name" value="NAD-DEPENDENT PROTEIN DEACYLASE SIRTUIN-5, MITOCHONDRIAL-RELATED"/>
    <property type="match status" value="1"/>
</dbReference>
<dbReference type="InterPro" id="IPR050134">
    <property type="entry name" value="NAD-dep_sirtuin_deacylases"/>
</dbReference>
<evidence type="ECO:0000259" key="9">
    <source>
        <dbReference type="PROSITE" id="PS50305"/>
    </source>
</evidence>
<dbReference type="GO" id="GO:0005634">
    <property type="term" value="C:nucleus"/>
    <property type="evidence" value="ECO:0007669"/>
    <property type="project" value="TreeGrafter"/>
</dbReference>
<dbReference type="AlphaFoldDB" id="A0A6P8B3M7"/>
<keyword evidence="3" id="KW-0808">Transferase</keyword>
<evidence type="ECO:0000256" key="7">
    <source>
        <dbReference type="PROSITE-ProRule" id="PRU00236"/>
    </source>
</evidence>
<keyword evidence="10" id="KW-1185">Reference proteome</keyword>
<feature type="domain" description="Deacetylase sirtuin-type" evidence="9">
    <location>
        <begin position="196"/>
        <end position="534"/>
    </location>
</feature>
<dbReference type="Gene3D" id="3.40.50.1220">
    <property type="entry name" value="TPP-binding domain"/>
    <property type="match status" value="1"/>
</dbReference>
<feature type="region of interest" description="Disordered" evidence="8">
    <location>
        <begin position="1"/>
        <end position="63"/>
    </location>
</feature>
<comment type="cofactor">
    <cofactor evidence="1">
        <name>Zn(2+)</name>
        <dbReference type="ChEBI" id="CHEBI:29105"/>
    </cofactor>
</comment>
<evidence type="ECO:0000256" key="1">
    <source>
        <dbReference type="ARBA" id="ARBA00001947"/>
    </source>
</evidence>
<feature type="compositionally biased region" description="Polar residues" evidence="8">
    <location>
        <begin position="19"/>
        <end position="45"/>
    </location>
</feature>
<dbReference type="InterPro" id="IPR026590">
    <property type="entry name" value="Ssirtuin_cat_dom"/>
</dbReference>
<gene>
    <name evidence="11" type="ORF">PgNI_05640</name>
</gene>
<protein>
    <recommendedName>
        <fullName evidence="9">Deacetylase sirtuin-type domain-containing protein</fullName>
    </recommendedName>
</protein>
<dbReference type="PANTHER" id="PTHR11085:SF9">
    <property type="entry name" value="NAD-DEPENDENT PROTEIN DEACETYLASE SIRTUIN-1"/>
    <property type="match status" value="1"/>
</dbReference>
<proteinExistence type="inferred from homology"/>
<dbReference type="PROSITE" id="PS50305">
    <property type="entry name" value="SIRTUIN"/>
    <property type="match status" value="1"/>
</dbReference>
<evidence type="ECO:0000256" key="6">
    <source>
        <dbReference type="ARBA" id="ARBA00023027"/>
    </source>
</evidence>
<comment type="similarity">
    <text evidence="2">Belongs to the sirtuin family. Class I subfamily.</text>
</comment>
<sequence length="565" mass="62469">MDKSIKVVKRRSTKVPMAKTQSARSSPGAQTKSRNNEDANVNGNGLSKRKKTASSSPRPRNGAVALTETVDEKQHLKTDIQNASVYNDDMLRELEERGDADSICEDIIGSSIDDQFFPDIEGACTHSESMQLRRLLRQVGPLEFLRRTLDSGVFTAEKLLTAFSVRPPDFLQGRPDEDYLPFLSLAMTRELQKRAKLEQYNSFDDAVSLIKRSKNIIVLTGAGISTSLGIPDFRSKNIGLYSMLGDLGLDDPQQVFDLGLFHEDPSIFYSIARKVLPNHERCSPTHAFIAMLQEKGKLLTNYTQNIDNIEETAGIDPERLVQCHGSWSSATCTRCGHKVPGKTIFPVVEAGGIPRCEKCAAKSARASNTQAKNSLSRSRQASKSRKRKTSHDDDDSDGTYSGGPVSSTATPVRALRTSARHSNGVAGPEMDASRRPVAKGEGIMKPDITFFGEALPRRFGQRLLGHDRDLVDLVIVIGTSLKVKPVSELVPVLPANVPQIYISRDPVSHVHFDIDLLGDCDVVVAELCRRAGWDLDHEMIPENQEVETELAEGYWSRHYVRAVKK</sequence>
<evidence type="ECO:0000313" key="10">
    <source>
        <dbReference type="Proteomes" id="UP000515153"/>
    </source>
</evidence>
<dbReference type="RefSeq" id="XP_030981836.1">
    <property type="nucleotide sequence ID" value="XM_031125671.1"/>
</dbReference>
<dbReference type="InterPro" id="IPR026591">
    <property type="entry name" value="Sirtuin_cat_small_dom_sf"/>
</dbReference>
<dbReference type="GO" id="GO:0046872">
    <property type="term" value="F:metal ion binding"/>
    <property type="evidence" value="ECO:0007669"/>
    <property type="project" value="UniProtKB-KW"/>
</dbReference>
<accession>A0A6P8B3M7</accession>
<dbReference type="KEGG" id="pgri:PgNI_05640"/>
<dbReference type="OrthoDB" id="420264at2759"/>
<feature type="compositionally biased region" description="Basic residues" evidence="8">
    <location>
        <begin position="380"/>
        <end position="389"/>
    </location>
</feature>
<feature type="binding site" evidence="7">
    <location>
        <position position="332"/>
    </location>
    <ligand>
        <name>Zn(2+)</name>
        <dbReference type="ChEBI" id="CHEBI:29105"/>
    </ligand>
</feature>
<dbReference type="Pfam" id="PF02146">
    <property type="entry name" value="SIR2"/>
    <property type="match status" value="1"/>
</dbReference>
<dbReference type="GeneID" id="41960580"/>
<feature type="active site" description="Proton acceptor" evidence="7">
    <location>
        <position position="324"/>
    </location>
</feature>
<dbReference type="GO" id="GO:0070403">
    <property type="term" value="F:NAD+ binding"/>
    <property type="evidence" value="ECO:0007669"/>
    <property type="project" value="InterPro"/>
</dbReference>
<feature type="binding site" evidence="7">
    <location>
        <position position="356"/>
    </location>
    <ligand>
        <name>Zn(2+)</name>
        <dbReference type="ChEBI" id="CHEBI:29105"/>
    </ligand>
</feature>
<keyword evidence="4 7" id="KW-0479">Metal-binding</keyword>
<dbReference type="Gene3D" id="3.30.1600.10">
    <property type="entry name" value="SIR2/SIRT2 'Small Domain"/>
    <property type="match status" value="1"/>
</dbReference>
<keyword evidence="6" id="KW-0520">NAD</keyword>
<dbReference type="GO" id="GO:0046970">
    <property type="term" value="F:histone H4K16 deacetylase activity, NAD-dependent"/>
    <property type="evidence" value="ECO:0007669"/>
    <property type="project" value="TreeGrafter"/>
</dbReference>
<dbReference type="SUPFAM" id="SSF52467">
    <property type="entry name" value="DHS-like NAD/FAD-binding domain"/>
    <property type="match status" value="1"/>
</dbReference>
<feature type="binding site" evidence="7">
    <location>
        <position position="359"/>
    </location>
    <ligand>
        <name>Zn(2+)</name>
        <dbReference type="ChEBI" id="CHEBI:29105"/>
    </ligand>
</feature>
<evidence type="ECO:0000256" key="3">
    <source>
        <dbReference type="ARBA" id="ARBA00022679"/>
    </source>
</evidence>
<reference evidence="11" key="2">
    <citation type="submission" date="2019-10" db="EMBL/GenBank/DDBJ databases">
        <authorList>
            <consortium name="NCBI Genome Project"/>
        </authorList>
    </citation>
    <scope>NUCLEOTIDE SEQUENCE</scope>
    <source>
        <strain evidence="11">NI907</strain>
    </source>
</reference>
<evidence type="ECO:0000256" key="8">
    <source>
        <dbReference type="SAM" id="MobiDB-lite"/>
    </source>
</evidence>
<feature type="compositionally biased region" description="Basic residues" evidence="8">
    <location>
        <begin position="1"/>
        <end position="13"/>
    </location>
</feature>
<dbReference type="Proteomes" id="UP000515153">
    <property type="component" value="Chromosome I"/>
</dbReference>
<organism evidence="10 11">
    <name type="scientific">Pyricularia grisea</name>
    <name type="common">Crabgrass-specific blast fungus</name>
    <name type="synonym">Magnaporthe grisea</name>
    <dbReference type="NCBI Taxonomy" id="148305"/>
    <lineage>
        <taxon>Eukaryota</taxon>
        <taxon>Fungi</taxon>
        <taxon>Dikarya</taxon>
        <taxon>Ascomycota</taxon>
        <taxon>Pezizomycotina</taxon>
        <taxon>Sordariomycetes</taxon>
        <taxon>Sordariomycetidae</taxon>
        <taxon>Magnaporthales</taxon>
        <taxon>Pyriculariaceae</taxon>
        <taxon>Pyricularia</taxon>
    </lineage>
</organism>
<reference evidence="11" key="3">
    <citation type="submission" date="2025-08" db="UniProtKB">
        <authorList>
            <consortium name="RefSeq"/>
        </authorList>
    </citation>
    <scope>IDENTIFICATION</scope>
    <source>
        <strain evidence="11">NI907</strain>
    </source>
</reference>